<accession>A0A6A6UJQ2</accession>
<feature type="region of interest" description="Disordered" evidence="1">
    <location>
        <begin position="333"/>
        <end position="355"/>
    </location>
</feature>
<evidence type="ECO:0008006" key="4">
    <source>
        <dbReference type="Google" id="ProtNLM"/>
    </source>
</evidence>
<dbReference type="GO" id="GO:0005666">
    <property type="term" value="C:RNA polymerase III complex"/>
    <property type="evidence" value="ECO:0007669"/>
    <property type="project" value="TreeGrafter"/>
</dbReference>
<evidence type="ECO:0000313" key="3">
    <source>
        <dbReference type="Proteomes" id="UP000799302"/>
    </source>
</evidence>
<dbReference type="EMBL" id="MU004232">
    <property type="protein sequence ID" value="KAF2671697.1"/>
    <property type="molecule type" value="Genomic_DNA"/>
</dbReference>
<evidence type="ECO:0000313" key="2">
    <source>
        <dbReference type="EMBL" id="KAF2671697.1"/>
    </source>
</evidence>
<organism evidence="2 3">
    <name type="scientific">Microthyrium microscopicum</name>
    <dbReference type="NCBI Taxonomy" id="703497"/>
    <lineage>
        <taxon>Eukaryota</taxon>
        <taxon>Fungi</taxon>
        <taxon>Dikarya</taxon>
        <taxon>Ascomycota</taxon>
        <taxon>Pezizomycotina</taxon>
        <taxon>Dothideomycetes</taxon>
        <taxon>Dothideomycetes incertae sedis</taxon>
        <taxon>Microthyriales</taxon>
        <taxon>Microthyriaceae</taxon>
        <taxon>Microthyrium</taxon>
    </lineage>
</organism>
<name>A0A6A6UJQ2_9PEZI</name>
<dbReference type="OrthoDB" id="340681at2759"/>
<dbReference type="AlphaFoldDB" id="A0A6A6UJQ2"/>
<sequence>MSHEATMDGDEEDYVVAEYDVLITPETAQQIYLMQYPTRDRKAPYNEANNSQPLEMRIKPHAGFMELDIGFNTGEHFDKRKGVLWGESLRATEKLGANSFGVASGFGKGNKSNESMVADSSRAADEEKLRDMLQDFDHSVGEGKVLMKQTLGGQIIRPQPGRPMYMLGAFRGTELHLSMVTGIVQMRPQFHHIDAKGQLAKVKQVRERAAAEAAKGSESRLITQRAHTADDEELNIERTDKFLERAAMEKWSRLQFRDEDSDEAFSAYRESLFLQDTHGAKKLESPWDNEEFLDAISIPRGKPGAHMKRKAPMTRKQILVLHREAEEDAAIEAAEKAQKEAEAGNHKDTEAMDMD</sequence>
<evidence type="ECO:0000256" key="1">
    <source>
        <dbReference type="SAM" id="MobiDB-lite"/>
    </source>
</evidence>
<proteinExistence type="predicted"/>
<dbReference type="InterPro" id="IPR006886">
    <property type="entry name" value="RNA_pol_III_Rpc5"/>
</dbReference>
<dbReference type="PANTHER" id="PTHR12069:SF0">
    <property type="entry name" value="DNA-DIRECTED RNA POLYMERASE III SUBUNIT RPC5"/>
    <property type="match status" value="1"/>
</dbReference>
<gene>
    <name evidence="2" type="ORF">BT63DRAFT_452200</name>
</gene>
<dbReference type="GO" id="GO:0042797">
    <property type="term" value="P:tRNA transcription by RNA polymerase III"/>
    <property type="evidence" value="ECO:0007669"/>
    <property type="project" value="TreeGrafter"/>
</dbReference>
<keyword evidence="3" id="KW-1185">Reference proteome</keyword>
<protein>
    <recommendedName>
        <fullName evidence="4">DNA-directed RNA polymerase III complex subunit Rpc37</fullName>
    </recommendedName>
</protein>
<dbReference type="Proteomes" id="UP000799302">
    <property type="component" value="Unassembled WGS sequence"/>
</dbReference>
<dbReference type="PANTHER" id="PTHR12069">
    <property type="entry name" value="DNA-DIRECTED RNA POLYMERASES III 80 KDA POLYPEPTIDE RNA POLYMERASE III SUBUNIT 5"/>
    <property type="match status" value="1"/>
</dbReference>
<dbReference type="Pfam" id="PF04801">
    <property type="entry name" value="RPC5"/>
    <property type="match status" value="2"/>
</dbReference>
<reference evidence="2" key="1">
    <citation type="journal article" date="2020" name="Stud. Mycol.">
        <title>101 Dothideomycetes genomes: a test case for predicting lifestyles and emergence of pathogens.</title>
        <authorList>
            <person name="Haridas S."/>
            <person name="Albert R."/>
            <person name="Binder M."/>
            <person name="Bloem J."/>
            <person name="Labutti K."/>
            <person name="Salamov A."/>
            <person name="Andreopoulos B."/>
            <person name="Baker S."/>
            <person name="Barry K."/>
            <person name="Bills G."/>
            <person name="Bluhm B."/>
            <person name="Cannon C."/>
            <person name="Castanera R."/>
            <person name="Culley D."/>
            <person name="Daum C."/>
            <person name="Ezra D."/>
            <person name="Gonzalez J."/>
            <person name="Henrissat B."/>
            <person name="Kuo A."/>
            <person name="Liang C."/>
            <person name="Lipzen A."/>
            <person name="Lutzoni F."/>
            <person name="Magnuson J."/>
            <person name="Mondo S."/>
            <person name="Nolan M."/>
            <person name="Ohm R."/>
            <person name="Pangilinan J."/>
            <person name="Park H.-J."/>
            <person name="Ramirez L."/>
            <person name="Alfaro M."/>
            <person name="Sun H."/>
            <person name="Tritt A."/>
            <person name="Yoshinaga Y."/>
            <person name="Zwiers L.-H."/>
            <person name="Turgeon B."/>
            <person name="Goodwin S."/>
            <person name="Spatafora J."/>
            <person name="Crous P."/>
            <person name="Grigoriev I."/>
        </authorList>
    </citation>
    <scope>NUCLEOTIDE SEQUENCE</scope>
    <source>
        <strain evidence="2">CBS 115976</strain>
    </source>
</reference>